<evidence type="ECO:0000313" key="1">
    <source>
        <dbReference type="EMBL" id="CAB4798875.1"/>
    </source>
</evidence>
<dbReference type="AlphaFoldDB" id="A0A6J6XRU1"/>
<gene>
    <name evidence="1" type="ORF">UFOPK3024_00484</name>
</gene>
<protein>
    <submittedName>
        <fullName evidence="1">Unannotated protein</fullName>
    </submittedName>
</protein>
<accession>A0A6J6XRU1</accession>
<reference evidence="1" key="1">
    <citation type="submission" date="2020-05" db="EMBL/GenBank/DDBJ databases">
        <authorList>
            <person name="Chiriac C."/>
            <person name="Salcher M."/>
            <person name="Ghai R."/>
            <person name="Kavagutti S V."/>
        </authorList>
    </citation>
    <scope>NUCLEOTIDE SEQUENCE</scope>
</reference>
<name>A0A6J6XRU1_9ZZZZ</name>
<organism evidence="1">
    <name type="scientific">freshwater metagenome</name>
    <dbReference type="NCBI Taxonomy" id="449393"/>
    <lineage>
        <taxon>unclassified sequences</taxon>
        <taxon>metagenomes</taxon>
        <taxon>ecological metagenomes</taxon>
    </lineage>
</organism>
<proteinExistence type="predicted"/>
<dbReference type="EMBL" id="CAFAAK010000083">
    <property type="protein sequence ID" value="CAB4798875.1"/>
    <property type="molecule type" value="Genomic_DNA"/>
</dbReference>
<sequence length="140" mass="14826">MWSAVVRNRSADDLVLVGLASQFEVLLGHLPCTLHGFTTTGSKEHTIQVTRCALGDALGHLNGLGVGVTPDREVLQLLGLLGHRVGDLITAVTGVDDEEPREPVKVLAALVVPDVGTFTLNDDGHVATIVEARVAREVHP</sequence>